<feature type="binding site" evidence="2">
    <location>
        <position position="103"/>
    </location>
    <ligand>
        <name>Mn(2+)</name>
        <dbReference type="ChEBI" id="CHEBI:29035"/>
        <label>2</label>
    </ligand>
</feature>
<dbReference type="EMBL" id="KP211832">
    <property type="protein sequence ID" value="ANV79428.1"/>
    <property type="molecule type" value="Genomic_DNA"/>
</dbReference>
<dbReference type="InterPro" id="IPR002933">
    <property type="entry name" value="Peptidase_M20"/>
</dbReference>
<evidence type="ECO:0000256" key="2">
    <source>
        <dbReference type="PIRSR" id="PIRSR005962-1"/>
    </source>
</evidence>
<keyword evidence="2" id="KW-0479">Metal-binding</keyword>
<dbReference type="Pfam" id="PF07687">
    <property type="entry name" value="M20_dimer"/>
    <property type="match status" value="1"/>
</dbReference>
<dbReference type="PANTHER" id="PTHR11014">
    <property type="entry name" value="PEPTIDASE M20 FAMILY MEMBER"/>
    <property type="match status" value="1"/>
</dbReference>
<name>A0A1B1TAX6_9ARCH</name>
<comment type="cofactor">
    <cofactor evidence="2">
        <name>Mn(2+)</name>
        <dbReference type="ChEBI" id="CHEBI:29035"/>
    </cofactor>
    <text evidence="2">The Mn(2+) ion enhances activity.</text>
</comment>
<dbReference type="FunFam" id="3.30.70.360:FF:000001">
    <property type="entry name" value="N-acetyldiaminopimelate deacetylase"/>
    <property type="match status" value="1"/>
</dbReference>
<dbReference type="InterPro" id="IPR011650">
    <property type="entry name" value="Peptidase_M20_dimer"/>
</dbReference>
<dbReference type="Pfam" id="PF01546">
    <property type="entry name" value="Peptidase_M20"/>
    <property type="match status" value="1"/>
</dbReference>
<dbReference type="InterPro" id="IPR036264">
    <property type="entry name" value="Bact_exopeptidase_dim_dom"/>
</dbReference>
<feature type="domain" description="Peptidase M20 dimerisation" evidence="3">
    <location>
        <begin position="187"/>
        <end position="283"/>
    </location>
</feature>
<feature type="binding site" evidence="2">
    <location>
        <position position="105"/>
    </location>
    <ligand>
        <name>Mn(2+)</name>
        <dbReference type="ChEBI" id="CHEBI:29035"/>
        <label>2</label>
    </ligand>
</feature>
<dbReference type="PIRSF" id="PIRSF005962">
    <property type="entry name" value="Pept_M20D_amidohydro"/>
    <property type="match status" value="1"/>
</dbReference>
<evidence type="ECO:0000256" key="1">
    <source>
        <dbReference type="ARBA" id="ARBA00022801"/>
    </source>
</evidence>
<dbReference type="NCBIfam" id="TIGR01891">
    <property type="entry name" value="amidohydrolases"/>
    <property type="match status" value="1"/>
</dbReference>
<keyword evidence="1" id="KW-0378">Hydrolase</keyword>
<evidence type="ECO:0000313" key="4">
    <source>
        <dbReference type="EMBL" id="ANV79428.1"/>
    </source>
</evidence>
<evidence type="ECO:0000259" key="3">
    <source>
        <dbReference type="Pfam" id="PF07687"/>
    </source>
</evidence>
<feature type="binding site" evidence="2">
    <location>
        <position position="139"/>
    </location>
    <ligand>
        <name>Mn(2+)</name>
        <dbReference type="ChEBI" id="CHEBI:29035"/>
        <label>2</label>
    </ligand>
</feature>
<accession>A0A1B1TAX6</accession>
<feature type="binding site" evidence="2">
    <location>
        <position position="165"/>
    </location>
    <ligand>
        <name>Mn(2+)</name>
        <dbReference type="ChEBI" id="CHEBI:29035"/>
        <label>2</label>
    </ligand>
</feature>
<dbReference type="Gene3D" id="3.40.630.10">
    <property type="entry name" value="Zn peptidases"/>
    <property type="match status" value="1"/>
</dbReference>
<dbReference type="Gene3D" id="3.30.70.360">
    <property type="match status" value="1"/>
</dbReference>
<dbReference type="SUPFAM" id="SSF55031">
    <property type="entry name" value="Bacterial exopeptidase dimerisation domain"/>
    <property type="match status" value="1"/>
</dbReference>
<dbReference type="InterPro" id="IPR017439">
    <property type="entry name" value="Amidohydrolase"/>
</dbReference>
<feature type="binding site" evidence="2">
    <location>
        <position position="365"/>
    </location>
    <ligand>
        <name>Mn(2+)</name>
        <dbReference type="ChEBI" id="CHEBI:29035"/>
        <label>2</label>
    </ligand>
</feature>
<dbReference type="PANTHER" id="PTHR11014:SF63">
    <property type="entry name" value="METALLOPEPTIDASE, PUTATIVE (AFU_ORTHOLOGUE AFUA_6G09600)-RELATED"/>
    <property type="match status" value="1"/>
</dbReference>
<sequence length="399" mass="43356">MKTEDILSKANEIKPWILEKRRKIHRHPELMYEEFETSKLVQETLTNLGIPFQKDIAITGVVGIIGDGNSPCIALRADMDALPIHEEAEVDFKSEIDGKMHACGHDCHTAMLLGAARILKEHEDYIKGTIKLIFQPAEEGGAGGKMMRDEGVLVNPDVQQIFGLHVAGQLPTGMLASREGTLLAAAGSLKIIVKGNGGHAAAPHNTIDPIITGSKIVVELQSIISRELNPLESGVISVTMMNGGDTWNVIPSTMELQGTIRSLTLEGLLNLQKRVKEVSESIALANRCEAEVTFPGHDYPPTVNDVSCWELGKSVGKEILGLDKVIDMPPIMGGEDFAYYTQEIPGCFAFLGVSNPEIDAIYDVHHPMFKVDEEALPLGSAIHVNCALKSLSNLSQINQ</sequence>
<keyword evidence="2" id="KW-0464">Manganese</keyword>
<reference evidence="4" key="2">
    <citation type="journal article" date="2015" name="ISME J.">
        <title>A new class of marine Euryarchaeota group II from the Mediterranean deep chlorophyll maximum.</title>
        <authorList>
            <person name="Martin-Cuadrado A.B."/>
            <person name="Garcia-Heredia I."/>
            <person name="Molto A.G."/>
            <person name="Lopez-Ubeda R."/>
            <person name="Kimes N."/>
            <person name="Lopez-Garcia P."/>
            <person name="Moreira D."/>
            <person name="Rodriguez-Valera F."/>
        </authorList>
    </citation>
    <scope>NUCLEOTIDE SEQUENCE</scope>
</reference>
<reference evidence="4" key="1">
    <citation type="submission" date="2014-11" db="EMBL/GenBank/DDBJ databases">
        <authorList>
            <person name="Zhu J."/>
            <person name="Qi W."/>
            <person name="Song R."/>
        </authorList>
    </citation>
    <scope>NUCLEOTIDE SEQUENCE</scope>
</reference>
<protein>
    <recommendedName>
        <fullName evidence="3">Peptidase M20 dimerisation domain-containing protein</fullName>
    </recommendedName>
</protein>
<organism evidence="4">
    <name type="scientific">uncultured Poseidoniia archaeon</name>
    <dbReference type="NCBI Taxonomy" id="1697135"/>
    <lineage>
        <taxon>Archaea</taxon>
        <taxon>Methanobacteriati</taxon>
        <taxon>Thermoplasmatota</taxon>
        <taxon>Candidatus Poseidoniia</taxon>
        <taxon>environmental samples</taxon>
    </lineage>
</organism>
<dbReference type="SUPFAM" id="SSF53187">
    <property type="entry name" value="Zn-dependent exopeptidases"/>
    <property type="match status" value="1"/>
</dbReference>
<dbReference type="AlphaFoldDB" id="A0A1B1TAX6"/>
<dbReference type="GO" id="GO:0046872">
    <property type="term" value="F:metal ion binding"/>
    <property type="evidence" value="ECO:0007669"/>
    <property type="project" value="UniProtKB-KW"/>
</dbReference>
<dbReference type="GO" id="GO:0016787">
    <property type="term" value="F:hydrolase activity"/>
    <property type="evidence" value="ECO:0007669"/>
    <property type="project" value="UniProtKB-KW"/>
</dbReference>
<proteinExistence type="predicted"/>